<dbReference type="PANTHER" id="PTHR35008:SF8">
    <property type="entry name" value="ALCOHOL DEHYDROGENASE CYTOCHROME C SUBUNIT"/>
    <property type="match status" value="1"/>
</dbReference>
<protein>
    <recommendedName>
        <fullName evidence="5">Cytochrome c domain-containing protein</fullName>
    </recommendedName>
</protein>
<keyword evidence="2" id="KW-0479">Metal-binding</keyword>
<sequence length="189" mass="20294">MGLAFATTTYGRMQSQQYDIGRVPTAEEIAAYDISIAPDGEGLPSGGGTADQGQNIYVTRCAECHGATGREGPNDILVGGQGTLASDQPLRTVGSYWPYATTLWDYINRAMPFETPGTLSADDVYSTVAYILFLNGLVEENQQLDAETLPQVRMPNRDGFVLDDRPDVGPTTAHPVVAPPVSPPRNEES</sequence>
<dbReference type="Gene3D" id="1.10.760.10">
    <property type="entry name" value="Cytochrome c-like domain"/>
    <property type="match status" value="1"/>
</dbReference>
<evidence type="ECO:0000256" key="4">
    <source>
        <dbReference type="SAM" id="MobiDB-lite"/>
    </source>
</evidence>
<dbReference type="PANTHER" id="PTHR35008">
    <property type="entry name" value="BLL4482 PROTEIN-RELATED"/>
    <property type="match status" value="1"/>
</dbReference>
<gene>
    <name evidence="6" type="ORF">METZ01_LOCUS74825</name>
</gene>
<feature type="region of interest" description="Disordered" evidence="4">
    <location>
        <begin position="156"/>
        <end position="189"/>
    </location>
</feature>
<dbReference type="Pfam" id="PF13442">
    <property type="entry name" value="Cytochrome_CBB3"/>
    <property type="match status" value="1"/>
</dbReference>
<dbReference type="InterPro" id="IPR036909">
    <property type="entry name" value="Cyt_c-like_dom_sf"/>
</dbReference>
<dbReference type="EMBL" id="UINC01005540">
    <property type="protein sequence ID" value="SVA21971.1"/>
    <property type="molecule type" value="Genomic_DNA"/>
</dbReference>
<dbReference type="PROSITE" id="PS51007">
    <property type="entry name" value="CYTC"/>
    <property type="match status" value="1"/>
</dbReference>
<evidence type="ECO:0000256" key="2">
    <source>
        <dbReference type="ARBA" id="ARBA00022723"/>
    </source>
</evidence>
<name>A0A381U2I0_9ZZZZ</name>
<dbReference type="InterPro" id="IPR009056">
    <property type="entry name" value="Cyt_c-like_dom"/>
</dbReference>
<reference evidence="6" key="1">
    <citation type="submission" date="2018-05" db="EMBL/GenBank/DDBJ databases">
        <authorList>
            <person name="Lanie J.A."/>
            <person name="Ng W.-L."/>
            <person name="Kazmierczak K.M."/>
            <person name="Andrzejewski T.M."/>
            <person name="Davidsen T.M."/>
            <person name="Wayne K.J."/>
            <person name="Tettelin H."/>
            <person name="Glass J.I."/>
            <person name="Rusch D."/>
            <person name="Podicherti R."/>
            <person name="Tsui H.-C.T."/>
            <person name="Winkler M.E."/>
        </authorList>
    </citation>
    <scope>NUCLEOTIDE SEQUENCE</scope>
</reference>
<organism evidence="6">
    <name type="scientific">marine metagenome</name>
    <dbReference type="NCBI Taxonomy" id="408172"/>
    <lineage>
        <taxon>unclassified sequences</taxon>
        <taxon>metagenomes</taxon>
        <taxon>ecological metagenomes</taxon>
    </lineage>
</organism>
<keyword evidence="3" id="KW-0408">Iron</keyword>
<keyword evidence="1" id="KW-0349">Heme</keyword>
<evidence type="ECO:0000256" key="3">
    <source>
        <dbReference type="ARBA" id="ARBA00023004"/>
    </source>
</evidence>
<dbReference type="InterPro" id="IPR051459">
    <property type="entry name" value="Cytochrome_c-type_DH"/>
</dbReference>
<feature type="domain" description="Cytochrome c" evidence="5">
    <location>
        <begin position="48"/>
        <end position="135"/>
    </location>
</feature>
<accession>A0A381U2I0</accession>
<dbReference type="AlphaFoldDB" id="A0A381U2I0"/>
<dbReference type="SUPFAM" id="SSF46626">
    <property type="entry name" value="Cytochrome c"/>
    <property type="match status" value="1"/>
</dbReference>
<proteinExistence type="predicted"/>
<dbReference type="GO" id="GO:0046872">
    <property type="term" value="F:metal ion binding"/>
    <property type="evidence" value="ECO:0007669"/>
    <property type="project" value="UniProtKB-KW"/>
</dbReference>
<evidence type="ECO:0000313" key="6">
    <source>
        <dbReference type="EMBL" id="SVA21971.1"/>
    </source>
</evidence>
<dbReference type="GO" id="GO:0020037">
    <property type="term" value="F:heme binding"/>
    <property type="evidence" value="ECO:0007669"/>
    <property type="project" value="InterPro"/>
</dbReference>
<evidence type="ECO:0000259" key="5">
    <source>
        <dbReference type="PROSITE" id="PS51007"/>
    </source>
</evidence>
<dbReference type="GO" id="GO:0009055">
    <property type="term" value="F:electron transfer activity"/>
    <property type="evidence" value="ECO:0007669"/>
    <property type="project" value="InterPro"/>
</dbReference>
<evidence type="ECO:0000256" key="1">
    <source>
        <dbReference type="ARBA" id="ARBA00022617"/>
    </source>
</evidence>